<dbReference type="InterPro" id="IPR003961">
    <property type="entry name" value="FN3_dom"/>
</dbReference>
<accession>A0AAE1TJR5</accession>
<dbReference type="Pfam" id="PF00041">
    <property type="entry name" value="fn3"/>
    <property type="match status" value="1"/>
</dbReference>
<dbReference type="AlphaFoldDB" id="A0AAE1TJR5"/>
<evidence type="ECO:0000313" key="5">
    <source>
        <dbReference type="Proteomes" id="UP001292094"/>
    </source>
</evidence>
<evidence type="ECO:0000259" key="3">
    <source>
        <dbReference type="PROSITE" id="PS50853"/>
    </source>
</evidence>
<proteinExistence type="predicted"/>
<dbReference type="Proteomes" id="UP001292094">
    <property type="component" value="Unassembled WGS sequence"/>
</dbReference>
<keyword evidence="2" id="KW-0472">Membrane</keyword>
<comment type="caution">
    <text evidence="4">The sequence shown here is derived from an EMBL/GenBank/DDBJ whole genome shotgun (WGS) entry which is preliminary data.</text>
</comment>
<dbReference type="InterPro" id="IPR036116">
    <property type="entry name" value="FN3_sf"/>
</dbReference>
<dbReference type="SMART" id="SM00060">
    <property type="entry name" value="FN3"/>
    <property type="match status" value="1"/>
</dbReference>
<dbReference type="PROSITE" id="PS50853">
    <property type="entry name" value="FN3"/>
    <property type="match status" value="1"/>
</dbReference>
<name>A0AAE1TJR5_9EUCA</name>
<dbReference type="CDD" id="cd00063">
    <property type="entry name" value="FN3"/>
    <property type="match status" value="1"/>
</dbReference>
<dbReference type="PANTHER" id="PTHR23278:SF19">
    <property type="entry name" value="OBSCURIN"/>
    <property type="match status" value="1"/>
</dbReference>
<dbReference type="PANTHER" id="PTHR23278">
    <property type="entry name" value="SIDESTEP PROTEIN"/>
    <property type="match status" value="1"/>
</dbReference>
<dbReference type="Gene3D" id="2.60.40.10">
    <property type="entry name" value="Immunoglobulins"/>
    <property type="match status" value="1"/>
</dbReference>
<reference evidence="4" key="1">
    <citation type="submission" date="2023-11" db="EMBL/GenBank/DDBJ databases">
        <title>Genome assemblies of two species of porcelain crab, Petrolisthes cinctipes and Petrolisthes manimaculis (Anomura: Porcellanidae).</title>
        <authorList>
            <person name="Angst P."/>
        </authorList>
    </citation>
    <scope>NUCLEOTIDE SEQUENCE</scope>
    <source>
        <strain evidence="4">PB745_02</strain>
        <tissue evidence="4">Gill</tissue>
    </source>
</reference>
<keyword evidence="2" id="KW-1133">Transmembrane helix</keyword>
<dbReference type="InterPro" id="IPR013783">
    <property type="entry name" value="Ig-like_fold"/>
</dbReference>
<feature type="compositionally biased region" description="Polar residues" evidence="1">
    <location>
        <begin position="505"/>
        <end position="514"/>
    </location>
</feature>
<evidence type="ECO:0000256" key="2">
    <source>
        <dbReference type="SAM" id="Phobius"/>
    </source>
</evidence>
<sequence length="521" mass="54906">MKGTESVVNYTPVTELDYGTLLCWANNDIGLQINPCVFQIVAAGKPDPPHNCRAYDVTISSLQVSCLPGDDGGLGQTFILEVLETNGDYKPVVEVTRDSPSFSVANLRPATAYRLLVKAKNAKGDSRAAELSAYTVALNHPQHETPAEPTRGRESGSEVAVGVLVGAVLACLPVVIAVVVLGVRTCLKVRAARRGRAEESEKEAAEMETGGSTTGRPLLPGQGTPGSGGGVSCESGTDITTITGGVAMTTSSTLTPTPTSAHTDTQVTQVVPAETSLLYPGARIYSPNRSQGVVAPQMLAAGAAQMRPRPYPSEEKADGDTELLEVTVPPPAAYNQGYQAAYQAGQPLDQCYQPQGPQRLKPGYPQIFQPVLPGSHMPPAGYPSVAIKGGHTNLQYISSVPLSQGYSPTQLGMTTKVPTSSSSYATLPHSKVSESSSFSTLPLSKDACQETKMSTVYNPLTLLASSGQTFLPDTTDRVLNTGSLKRGTKPHHGQDVLRIRDNPRSRSASLTSVNSKKESSV</sequence>
<feature type="compositionally biased region" description="Basic and acidic residues" evidence="1">
    <location>
        <begin position="195"/>
        <end position="205"/>
    </location>
</feature>
<dbReference type="EMBL" id="JAWZYT010006701">
    <property type="protein sequence ID" value="KAK4287691.1"/>
    <property type="molecule type" value="Genomic_DNA"/>
</dbReference>
<organism evidence="4 5">
    <name type="scientific">Petrolisthes manimaculis</name>
    <dbReference type="NCBI Taxonomy" id="1843537"/>
    <lineage>
        <taxon>Eukaryota</taxon>
        <taxon>Metazoa</taxon>
        <taxon>Ecdysozoa</taxon>
        <taxon>Arthropoda</taxon>
        <taxon>Crustacea</taxon>
        <taxon>Multicrustacea</taxon>
        <taxon>Malacostraca</taxon>
        <taxon>Eumalacostraca</taxon>
        <taxon>Eucarida</taxon>
        <taxon>Decapoda</taxon>
        <taxon>Pleocyemata</taxon>
        <taxon>Anomura</taxon>
        <taxon>Galatheoidea</taxon>
        <taxon>Porcellanidae</taxon>
        <taxon>Petrolisthes</taxon>
    </lineage>
</organism>
<gene>
    <name evidence="4" type="ORF">Pmani_039239</name>
</gene>
<evidence type="ECO:0000256" key="1">
    <source>
        <dbReference type="SAM" id="MobiDB-lite"/>
    </source>
</evidence>
<keyword evidence="5" id="KW-1185">Reference proteome</keyword>
<feature type="compositionally biased region" description="Polar residues" evidence="1">
    <location>
        <begin position="472"/>
        <end position="483"/>
    </location>
</feature>
<feature type="transmembrane region" description="Helical" evidence="2">
    <location>
        <begin position="159"/>
        <end position="183"/>
    </location>
</feature>
<keyword evidence="2" id="KW-0812">Transmembrane</keyword>
<protein>
    <recommendedName>
        <fullName evidence="3">Fibronectin type-III domain-containing protein</fullName>
    </recommendedName>
</protein>
<feature type="compositionally biased region" description="Basic and acidic residues" evidence="1">
    <location>
        <begin position="492"/>
        <end position="504"/>
    </location>
</feature>
<feature type="region of interest" description="Disordered" evidence="1">
    <location>
        <begin position="472"/>
        <end position="521"/>
    </location>
</feature>
<feature type="domain" description="Fibronectin type-III" evidence="3">
    <location>
        <begin position="48"/>
        <end position="139"/>
    </location>
</feature>
<dbReference type="SUPFAM" id="SSF49265">
    <property type="entry name" value="Fibronectin type III"/>
    <property type="match status" value="1"/>
</dbReference>
<evidence type="ECO:0000313" key="4">
    <source>
        <dbReference type="EMBL" id="KAK4287691.1"/>
    </source>
</evidence>
<feature type="region of interest" description="Disordered" evidence="1">
    <location>
        <begin position="195"/>
        <end position="232"/>
    </location>
</feature>